<comment type="caution">
    <text evidence="2">The sequence shown here is derived from an EMBL/GenBank/DDBJ whole genome shotgun (WGS) entry which is preliminary data.</text>
</comment>
<dbReference type="EMBL" id="NHSF01000059">
    <property type="protein sequence ID" value="MBK5931202.1"/>
    <property type="molecule type" value="Genomic_DNA"/>
</dbReference>
<organism evidence="2 3">
    <name type="scientific">Halochromatium salexigens</name>
    <name type="common">Chromatium salexigens</name>
    <dbReference type="NCBI Taxonomy" id="49447"/>
    <lineage>
        <taxon>Bacteria</taxon>
        <taxon>Pseudomonadati</taxon>
        <taxon>Pseudomonadota</taxon>
        <taxon>Gammaproteobacteria</taxon>
        <taxon>Chromatiales</taxon>
        <taxon>Chromatiaceae</taxon>
        <taxon>Halochromatium</taxon>
    </lineage>
</organism>
<name>A0AAJ0XH09_HALSE</name>
<proteinExistence type="predicted"/>
<feature type="compositionally biased region" description="Polar residues" evidence="1">
    <location>
        <begin position="45"/>
        <end position="58"/>
    </location>
</feature>
<dbReference type="Proteomes" id="UP001296967">
    <property type="component" value="Unassembled WGS sequence"/>
</dbReference>
<evidence type="ECO:0000313" key="2">
    <source>
        <dbReference type="EMBL" id="MBK5931202.1"/>
    </source>
</evidence>
<gene>
    <name evidence="2" type="ORF">CCR82_11905</name>
</gene>
<keyword evidence="3" id="KW-1185">Reference proteome</keyword>
<feature type="region of interest" description="Disordered" evidence="1">
    <location>
        <begin position="43"/>
        <end position="77"/>
    </location>
</feature>
<evidence type="ECO:0000256" key="1">
    <source>
        <dbReference type="SAM" id="MobiDB-lite"/>
    </source>
</evidence>
<feature type="compositionally biased region" description="Low complexity" evidence="1">
    <location>
        <begin position="59"/>
        <end position="75"/>
    </location>
</feature>
<protein>
    <submittedName>
        <fullName evidence="2">Uncharacterized protein</fullName>
    </submittedName>
</protein>
<reference evidence="2" key="2">
    <citation type="journal article" date="2020" name="Microorganisms">
        <title>Osmotic Adaptation and Compatible Solute Biosynthesis of Phototrophic Bacteria as Revealed from Genome Analyses.</title>
        <authorList>
            <person name="Imhoff J.F."/>
            <person name="Rahn T."/>
            <person name="Kunzel S."/>
            <person name="Keller A."/>
            <person name="Neulinger S.C."/>
        </authorList>
    </citation>
    <scope>NUCLEOTIDE SEQUENCE</scope>
    <source>
        <strain evidence="2">DSM 4395</strain>
    </source>
</reference>
<reference evidence="2" key="1">
    <citation type="submission" date="2017-05" db="EMBL/GenBank/DDBJ databases">
        <authorList>
            <person name="Imhoff J.F."/>
            <person name="Rahn T."/>
            <person name="Kuenzel S."/>
            <person name="Neulinger S.C."/>
        </authorList>
    </citation>
    <scope>NUCLEOTIDE SEQUENCE</scope>
    <source>
        <strain evidence="2">DSM 4395</strain>
    </source>
</reference>
<dbReference type="AlphaFoldDB" id="A0AAJ0XH09"/>
<accession>A0AAJ0XH09</accession>
<sequence>MAYDAYLEAGFPIATGVIGGACRHLVKDRMERHCGSGAHRVTIRAESNGSTSRQSRWNTRITTRSSASRARPSPTRSRRLIASWRASTIRM</sequence>
<evidence type="ECO:0000313" key="3">
    <source>
        <dbReference type="Proteomes" id="UP001296967"/>
    </source>
</evidence>